<dbReference type="RefSeq" id="WP_116553875.1">
    <property type="nucleotide sequence ID" value="NZ_QCZG01000008.1"/>
</dbReference>
<sequence length="99" mass="11296">MYRQSCKKGDIVLTIDLGLTALILPENVYAASPLGIMYTNNTSGIYPKKPSVLGKKKRIPKNTIWKFKSIYQRSKKFCQKKDFANISRIILLRIVACNE</sequence>
<comment type="caution">
    <text evidence="1">The sequence shown here is derived from an EMBL/GenBank/DDBJ whole genome shotgun (WGS) entry which is preliminary data.</text>
</comment>
<proteinExistence type="predicted"/>
<evidence type="ECO:0000313" key="2">
    <source>
        <dbReference type="Proteomes" id="UP000245998"/>
    </source>
</evidence>
<organism evidence="1 2">
    <name type="scientific">Pueribacillus theae</name>
    <dbReference type="NCBI Taxonomy" id="2171751"/>
    <lineage>
        <taxon>Bacteria</taxon>
        <taxon>Bacillati</taxon>
        <taxon>Bacillota</taxon>
        <taxon>Bacilli</taxon>
        <taxon>Bacillales</taxon>
        <taxon>Bacillaceae</taxon>
        <taxon>Pueribacillus</taxon>
    </lineage>
</organism>
<reference evidence="1 2" key="1">
    <citation type="submission" date="2018-04" db="EMBL/GenBank/DDBJ databases">
        <title>Camelliibacillus theae gen. nov., sp. nov., isolated from Pu'er tea.</title>
        <authorList>
            <person name="Niu L."/>
        </authorList>
    </citation>
    <scope>NUCLEOTIDE SEQUENCE [LARGE SCALE GENOMIC DNA]</scope>
    <source>
        <strain evidence="1 2">T8</strain>
    </source>
</reference>
<dbReference type="OrthoDB" id="9798918at2"/>
<name>A0A2U1K6D1_9BACI</name>
<dbReference type="InterPro" id="IPR003791">
    <property type="entry name" value="UPF0178"/>
</dbReference>
<dbReference type="AlphaFoldDB" id="A0A2U1K6D1"/>
<keyword evidence="2" id="KW-1185">Reference proteome</keyword>
<dbReference type="Proteomes" id="UP000245998">
    <property type="component" value="Unassembled WGS sequence"/>
</dbReference>
<dbReference type="EMBL" id="QCZG01000008">
    <property type="protein sequence ID" value="PWA12458.1"/>
    <property type="molecule type" value="Genomic_DNA"/>
</dbReference>
<accession>A0A2U1K6D1</accession>
<gene>
    <name evidence="1" type="ORF">DCC39_05435</name>
</gene>
<protein>
    <submittedName>
        <fullName evidence="1">Uncharacterized protein</fullName>
    </submittedName>
</protein>
<evidence type="ECO:0000313" key="1">
    <source>
        <dbReference type="EMBL" id="PWA12458.1"/>
    </source>
</evidence>
<dbReference type="Pfam" id="PF02639">
    <property type="entry name" value="DUF188"/>
    <property type="match status" value="1"/>
</dbReference>